<dbReference type="PANTHER" id="PTHR33112:SF9">
    <property type="entry name" value="HETEROKARYON INCOMPATIBILITY DOMAIN-CONTAINING PROTEIN"/>
    <property type="match status" value="1"/>
</dbReference>
<evidence type="ECO:0000256" key="2">
    <source>
        <dbReference type="SAM" id="Phobius"/>
    </source>
</evidence>
<dbReference type="Proteomes" id="UP000240883">
    <property type="component" value="Unassembled WGS sequence"/>
</dbReference>
<gene>
    <name evidence="4" type="ORF">BS50DRAFT_583391</name>
</gene>
<protein>
    <submittedName>
        <fullName evidence="4">HET-domain-containing protein</fullName>
    </submittedName>
</protein>
<keyword evidence="2" id="KW-1133">Transmembrane helix</keyword>
<keyword evidence="2" id="KW-0472">Membrane</keyword>
<evidence type="ECO:0000313" key="5">
    <source>
        <dbReference type="Proteomes" id="UP000240883"/>
    </source>
</evidence>
<organism evidence="4 5">
    <name type="scientific">Corynespora cassiicola Philippines</name>
    <dbReference type="NCBI Taxonomy" id="1448308"/>
    <lineage>
        <taxon>Eukaryota</taxon>
        <taxon>Fungi</taxon>
        <taxon>Dikarya</taxon>
        <taxon>Ascomycota</taxon>
        <taxon>Pezizomycotina</taxon>
        <taxon>Dothideomycetes</taxon>
        <taxon>Pleosporomycetidae</taxon>
        <taxon>Pleosporales</taxon>
        <taxon>Corynesporascaceae</taxon>
        <taxon>Corynespora</taxon>
    </lineage>
</organism>
<feature type="region of interest" description="Disordered" evidence="1">
    <location>
        <begin position="131"/>
        <end position="151"/>
    </location>
</feature>
<sequence length="890" mass="98175">MAGMARRAGDRPTGGPGSTGGWEGAGDGQDGGLVELAAIEAEQRHGPADTAHAHRTPKRPGRRGWALAAGCWLLAAGCWLRALYKARIARTFGSAHKTASPPPTSTNAPGSHLVAIRESSGRCVALHQSLLPLDPSTPPASTPTSPSPASFRTIDITTRARPPSLPPPFPPPTPAMVSVCANCKGLQRHLRNVDSSPGADAASWQWTNTTLPSLRRSTNGGCRACALLLQGVLLHHDRFAGVREDSVRIAAESFTSQHHLSVEVRWKPRDDDGCGDHGRDHGYPDLKLEFFTDQDGQSPFSAIGLGRHISDNPLQDAGLFTARGMIKNCLSSHHKCRHSRPTTLPRRVLDVLYDDGAKGVRLHESEFNQAEQRYEFGEYLALSHCWGTGRGILKTTRSSLQAHKKNIPWSSLPRTFQDAISLTRSLGFRWLFIDALCLVQDDVSEKLEESLKMDQVFANTFLTIAATSSLDSTRGLFPSKPPSFKIQATDSRGSLHKIYVREQPSHHSFKAPFDEGAHFNDWELPFNTSEEANSQTPLLKRAWAYAERLLSPRVLHFTQSEMILECRQAYQCECGRIEDSNFDSRTTDSVKQEFASITAESGDMANGNGIDRRIDSMASQLASASLADVAQDLTQKRENALQLWSYIVTEYTARRLTYDEDRLVAITAVAKLLLEPLRSGYIAGQWTCSLLGLLWYPNDATVCRRPRADAGRNIPSWSWASVEGSPIFFDNASAMDLACTASFPSERGRNQPWSPTAGDRLELTAAMAAEVVFRADGPSDYVLTKNNVSVDFRPDIIPLRGEDALQSGEALVCVLASMTFRSSIIGFVLKRSASDPQIYRRVGRFECYECQRDDTDDEPEDAESLFSLWFPEIEDMTQLDDSPQRTFIIV</sequence>
<evidence type="ECO:0000313" key="4">
    <source>
        <dbReference type="EMBL" id="PSN71750.1"/>
    </source>
</evidence>
<proteinExistence type="predicted"/>
<feature type="region of interest" description="Disordered" evidence="1">
    <location>
        <begin position="1"/>
        <end position="30"/>
    </location>
</feature>
<feature type="compositionally biased region" description="Gly residues" evidence="1">
    <location>
        <begin position="12"/>
        <end position="30"/>
    </location>
</feature>
<feature type="domain" description="Heterokaryon incompatibility" evidence="3">
    <location>
        <begin position="379"/>
        <end position="547"/>
    </location>
</feature>
<dbReference type="EMBL" id="KZ678130">
    <property type="protein sequence ID" value="PSN71750.1"/>
    <property type="molecule type" value="Genomic_DNA"/>
</dbReference>
<name>A0A2T2P239_CORCC</name>
<feature type="transmembrane region" description="Helical" evidence="2">
    <location>
        <begin position="64"/>
        <end position="84"/>
    </location>
</feature>
<dbReference type="InterPro" id="IPR010730">
    <property type="entry name" value="HET"/>
</dbReference>
<dbReference type="PANTHER" id="PTHR33112">
    <property type="entry name" value="DOMAIN PROTEIN, PUTATIVE-RELATED"/>
    <property type="match status" value="1"/>
</dbReference>
<evidence type="ECO:0000256" key="1">
    <source>
        <dbReference type="SAM" id="MobiDB-lite"/>
    </source>
</evidence>
<dbReference type="AlphaFoldDB" id="A0A2T2P239"/>
<evidence type="ECO:0000259" key="3">
    <source>
        <dbReference type="Pfam" id="PF06985"/>
    </source>
</evidence>
<dbReference type="Pfam" id="PF06985">
    <property type="entry name" value="HET"/>
    <property type="match status" value="1"/>
</dbReference>
<keyword evidence="5" id="KW-1185">Reference proteome</keyword>
<keyword evidence="2" id="KW-0812">Transmembrane</keyword>
<dbReference type="STRING" id="1448308.A0A2T2P239"/>
<accession>A0A2T2P239</accession>
<reference evidence="4 5" key="1">
    <citation type="journal article" date="2018" name="Front. Microbiol.">
        <title>Genome-Wide Analysis of Corynespora cassiicola Leaf Fall Disease Putative Effectors.</title>
        <authorList>
            <person name="Lopez D."/>
            <person name="Ribeiro S."/>
            <person name="Label P."/>
            <person name="Fumanal B."/>
            <person name="Venisse J.S."/>
            <person name="Kohler A."/>
            <person name="de Oliveira R.R."/>
            <person name="Labutti K."/>
            <person name="Lipzen A."/>
            <person name="Lail K."/>
            <person name="Bauer D."/>
            <person name="Ohm R.A."/>
            <person name="Barry K.W."/>
            <person name="Spatafora J."/>
            <person name="Grigoriev I.V."/>
            <person name="Martin F.M."/>
            <person name="Pujade-Renaud V."/>
        </authorList>
    </citation>
    <scope>NUCLEOTIDE SEQUENCE [LARGE SCALE GENOMIC DNA]</scope>
    <source>
        <strain evidence="4 5">Philippines</strain>
    </source>
</reference>
<dbReference type="OrthoDB" id="5347061at2759"/>